<sequence>MQQIFNFKVEYLLHYTVLFISLHKDILDMDIETVDKFLKEFKDKARAFGIIFRIDRKKNMQALLDLEISAIMREKIIMSLTVEDYYKGPTEDKLNYMGELWEFGKSVDKKEVYIKISKGTGTNSPICVSFHLAERKIEYPFKNKK</sequence>
<dbReference type="AlphaFoldDB" id="I9UNB8"/>
<protein>
    <recommendedName>
        <fullName evidence="3">Toxin</fullName>
    </recommendedName>
</protein>
<comment type="caution">
    <text evidence="1">The sequence shown here is derived from an EMBL/GenBank/DDBJ whole genome shotgun (WGS) entry which is preliminary data.</text>
</comment>
<name>I9UNB8_9BACE</name>
<evidence type="ECO:0000313" key="1">
    <source>
        <dbReference type="EMBL" id="EIY84176.1"/>
    </source>
</evidence>
<gene>
    <name evidence="1" type="ORF">HMPREF1074_04446</name>
</gene>
<dbReference type="Proteomes" id="UP000003566">
    <property type="component" value="Unassembled WGS sequence"/>
</dbReference>
<reference evidence="1 2" key="1">
    <citation type="submission" date="2012-02" db="EMBL/GenBank/DDBJ databases">
        <title>The Genome Sequence of Bacteroides xylanisolvens CL03T12C04.</title>
        <authorList>
            <consortium name="The Broad Institute Genome Sequencing Platform"/>
            <person name="Earl A."/>
            <person name="Ward D."/>
            <person name="Feldgarden M."/>
            <person name="Gevers D."/>
            <person name="Zitomersky N.L."/>
            <person name="Coyne M.J."/>
            <person name="Comstock L.E."/>
            <person name="Young S.K."/>
            <person name="Zeng Q."/>
            <person name="Gargeya S."/>
            <person name="Fitzgerald M."/>
            <person name="Haas B."/>
            <person name="Abouelleil A."/>
            <person name="Alvarado L."/>
            <person name="Arachchi H.M."/>
            <person name="Berlin A."/>
            <person name="Chapman S.B."/>
            <person name="Gearin G."/>
            <person name="Goldberg J."/>
            <person name="Griggs A."/>
            <person name="Gujja S."/>
            <person name="Hansen M."/>
            <person name="Heiman D."/>
            <person name="Howarth C."/>
            <person name="Larimer J."/>
            <person name="Lui A."/>
            <person name="MacDonald P.J.P."/>
            <person name="McCowen C."/>
            <person name="Montmayeur A."/>
            <person name="Murphy C."/>
            <person name="Neiman D."/>
            <person name="Pearson M."/>
            <person name="Priest M."/>
            <person name="Roberts A."/>
            <person name="Saif S."/>
            <person name="Shea T."/>
            <person name="Sisk P."/>
            <person name="Stolte C."/>
            <person name="Sykes S."/>
            <person name="Wortman J."/>
            <person name="Nusbaum C."/>
            <person name="Birren B."/>
        </authorList>
    </citation>
    <scope>NUCLEOTIDE SEQUENCE [LARGE SCALE GENOMIC DNA]</scope>
    <source>
        <strain evidence="1 2">CL03T12C04</strain>
    </source>
</reference>
<evidence type="ECO:0008006" key="3">
    <source>
        <dbReference type="Google" id="ProtNLM"/>
    </source>
</evidence>
<dbReference type="EMBL" id="AGXE01000031">
    <property type="protein sequence ID" value="EIY84176.1"/>
    <property type="molecule type" value="Genomic_DNA"/>
</dbReference>
<evidence type="ECO:0000313" key="2">
    <source>
        <dbReference type="Proteomes" id="UP000003566"/>
    </source>
</evidence>
<organism evidence="1 2">
    <name type="scientific">Bacteroides xylanisolvens CL03T12C04</name>
    <dbReference type="NCBI Taxonomy" id="997892"/>
    <lineage>
        <taxon>Bacteria</taxon>
        <taxon>Pseudomonadati</taxon>
        <taxon>Bacteroidota</taxon>
        <taxon>Bacteroidia</taxon>
        <taxon>Bacteroidales</taxon>
        <taxon>Bacteroidaceae</taxon>
        <taxon>Bacteroides</taxon>
    </lineage>
</organism>
<accession>I9UNB8</accession>
<dbReference type="PATRIC" id="fig|997892.3.peg.4552"/>
<dbReference type="HOGENOM" id="CLU_149158_0_0_10"/>
<proteinExistence type="predicted"/>